<keyword evidence="7" id="KW-1185">Reference proteome</keyword>
<dbReference type="CDD" id="cd06124">
    <property type="entry name" value="cupin_NimR-like_N"/>
    <property type="match status" value="1"/>
</dbReference>
<evidence type="ECO:0000256" key="3">
    <source>
        <dbReference type="ARBA" id="ARBA00023159"/>
    </source>
</evidence>
<keyword evidence="2" id="KW-0238">DNA-binding</keyword>
<dbReference type="SMART" id="SM00342">
    <property type="entry name" value="HTH_ARAC"/>
    <property type="match status" value="1"/>
</dbReference>
<organism evidence="6 7">
    <name type="scientific">Piscirickettsia litoralis</name>
    <dbReference type="NCBI Taxonomy" id="1891921"/>
    <lineage>
        <taxon>Bacteria</taxon>
        <taxon>Pseudomonadati</taxon>
        <taxon>Pseudomonadota</taxon>
        <taxon>Gammaproteobacteria</taxon>
        <taxon>Thiotrichales</taxon>
        <taxon>Piscirickettsiaceae</taxon>
        <taxon>Piscirickettsia</taxon>
    </lineage>
</organism>
<reference evidence="6 7" key="1">
    <citation type="submission" date="2016-08" db="EMBL/GenBank/DDBJ databases">
        <title>Draft genome sequence of Candidatus Piscirickettsia litoralis, from seawater.</title>
        <authorList>
            <person name="Wan X."/>
            <person name="Lee A.J."/>
            <person name="Hou S."/>
            <person name="Donachie S.P."/>
        </authorList>
    </citation>
    <scope>NUCLEOTIDE SEQUENCE [LARGE SCALE GENOMIC DNA]</scope>
    <source>
        <strain evidence="6 7">Y2</strain>
    </source>
</reference>
<dbReference type="InterPro" id="IPR018060">
    <property type="entry name" value="HTH_AraC"/>
</dbReference>
<dbReference type="InterPro" id="IPR014710">
    <property type="entry name" value="RmlC-like_jellyroll"/>
</dbReference>
<evidence type="ECO:0000313" key="6">
    <source>
        <dbReference type="EMBL" id="ODN43975.1"/>
    </source>
</evidence>
<protein>
    <recommendedName>
        <fullName evidence="5">HTH araC/xylS-type domain-containing protein</fullName>
    </recommendedName>
</protein>
<dbReference type="Gene3D" id="1.10.10.60">
    <property type="entry name" value="Homeodomain-like"/>
    <property type="match status" value="1"/>
</dbReference>
<accession>A0ABX3A967</accession>
<dbReference type="PANTHER" id="PTHR11019">
    <property type="entry name" value="HTH-TYPE TRANSCRIPTIONAL REGULATOR NIMR"/>
    <property type="match status" value="1"/>
</dbReference>
<dbReference type="PRINTS" id="PR00032">
    <property type="entry name" value="HTHARAC"/>
</dbReference>
<dbReference type="InterPro" id="IPR011051">
    <property type="entry name" value="RmlC_Cupin_sf"/>
</dbReference>
<evidence type="ECO:0000256" key="4">
    <source>
        <dbReference type="ARBA" id="ARBA00023163"/>
    </source>
</evidence>
<gene>
    <name evidence="6" type="ORF">BGC07_01505</name>
</gene>
<dbReference type="Proteomes" id="UP000094329">
    <property type="component" value="Unassembled WGS sequence"/>
</dbReference>
<dbReference type="PROSITE" id="PS00041">
    <property type="entry name" value="HTH_ARAC_FAMILY_1"/>
    <property type="match status" value="1"/>
</dbReference>
<evidence type="ECO:0000259" key="5">
    <source>
        <dbReference type="PROSITE" id="PS01124"/>
    </source>
</evidence>
<comment type="caution">
    <text evidence="6">The sequence shown here is derived from an EMBL/GenBank/DDBJ whole genome shotgun (WGS) entry which is preliminary data.</text>
</comment>
<keyword evidence="4" id="KW-0804">Transcription</keyword>
<dbReference type="InterPro" id="IPR003313">
    <property type="entry name" value="AraC-bd"/>
</dbReference>
<dbReference type="InterPro" id="IPR020449">
    <property type="entry name" value="Tscrpt_reg_AraC-type_HTH"/>
</dbReference>
<dbReference type="SUPFAM" id="SSF46689">
    <property type="entry name" value="Homeodomain-like"/>
    <property type="match status" value="1"/>
</dbReference>
<evidence type="ECO:0000256" key="1">
    <source>
        <dbReference type="ARBA" id="ARBA00023015"/>
    </source>
</evidence>
<dbReference type="InterPro" id="IPR018062">
    <property type="entry name" value="HTH_AraC-typ_CS"/>
</dbReference>
<dbReference type="InterPro" id="IPR009057">
    <property type="entry name" value="Homeodomain-like_sf"/>
</dbReference>
<keyword evidence="3" id="KW-0010">Activator</keyword>
<dbReference type="Pfam" id="PF02311">
    <property type="entry name" value="AraC_binding"/>
    <property type="match status" value="1"/>
</dbReference>
<name>A0ABX3A967_9GAMM</name>
<dbReference type="SUPFAM" id="SSF51182">
    <property type="entry name" value="RmlC-like cupins"/>
    <property type="match status" value="1"/>
</dbReference>
<feature type="domain" description="HTH araC/xylS-type" evidence="5">
    <location>
        <begin position="150"/>
        <end position="247"/>
    </location>
</feature>
<dbReference type="Pfam" id="PF12833">
    <property type="entry name" value="HTH_18"/>
    <property type="match status" value="1"/>
</dbReference>
<dbReference type="Gene3D" id="2.60.120.10">
    <property type="entry name" value="Jelly Rolls"/>
    <property type="match status" value="1"/>
</dbReference>
<dbReference type="EMBL" id="MDTU01000001">
    <property type="protein sequence ID" value="ODN43975.1"/>
    <property type="molecule type" value="Genomic_DNA"/>
</dbReference>
<evidence type="ECO:0000256" key="2">
    <source>
        <dbReference type="ARBA" id="ARBA00023125"/>
    </source>
</evidence>
<evidence type="ECO:0000313" key="7">
    <source>
        <dbReference type="Proteomes" id="UP000094329"/>
    </source>
</evidence>
<sequence length="247" mass="27870">MDLEDSPAQLLGIAVDSEENSSMHQHQRAQLLYAIDGTMLITTNSQVSILPPTKAAWIPPQTPHQGKTHGILKSRNLYFNTTYFNNLPQVPQVINVTPLLRELIKRACEFPITQTLNSVDLRLASVIVDEIIRAEKTPYIIPLPQDKRAKKATEILMQHTDQSLSIQTIAKNVGTSSRTLTRLFKKETGMNFSQWHQQLKLIRSIEFLSTTRSVTQTAQLLGFSSDSAFITMFKRLTGETPSQYIPH</sequence>
<keyword evidence="1" id="KW-0805">Transcription regulation</keyword>
<proteinExistence type="predicted"/>
<dbReference type="PANTHER" id="PTHR11019:SF159">
    <property type="entry name" value="TRANSCRIPTIONAL REGULATOR-RELATED"/>
    <property type="match status" value="1"/>
</dbReference>
<dbReference type="PROSITE" id="PS01124">
    <property type="entry name" value="HTH_ARAC_FAMILY_2"/>
    <property type="match status" value="1"/>
</dbReference>